<dbReference type="InterPro" id="IPR036397">
    <property type="entry name" value="RNaseH_sf"/>
</dbReference>
<evidence type="ECO:0000256" key="1">
    <source>
        <dbReference type="ARBA" id="ARBA00022705"/>
    </source>
</evidence>
<keyword evidence="4" id="KW-0808">Transferase</keyword>
<dbReference type="InterPro" id="IPR012337">
    <property type="entry name" value="RNaseH-like_sf"/>
</dbReference>
<keyword evidence="2" id="KW-1194">Viral DNA replication</keyword>
<dbReference type="GO" id="GO:0003677">
    <property type="term" value="F:DNA binding"/>
    <property type="evidence" value="ECO:0007669"/>
    <property type="project" value="InterPro"/>
</dbReference>
<evidence type="ECO:0000259" key="3">
    <source>
        <dbReference type="SMART" id="SM00482"/>
    </source>
</evidence>
<sequence>MDILTVDWETYYDREYSLSKMQTDAYVNDPRFEVIGVSVCKNDELPVWFSGTEEETLHWLWGNFDWTNSAVRCHNTLFDGYIMTQRFGIRPKLWMDTLSQGRMLLPYLTSHSLANLVKQYNLPNKGTEVVAALGFRREDFNTLQLEAYGDYCMHDTWLCKELGKRFDPYTPPLAMKLIDMTVRMFTEPLLVGDTAKMKQLYDDEVFRKEQLLQAAAVDRTIIMSNDKFAERLIALGVTPPTKISKTTEKETYAFAKSDKAFTDLLESDDADVQALVAARLGVKTTIAETRALKFLETANRGPLPVYLNFWGAKTTGRYSGGNSINWQNIPARGPSAGLRDALRAPPGHTVLVGDSSNIELRTVMALAGQDDVTEKLRNGVDLYCDFASKLFGRTITKADKAERFLGKTAMLGLQYGAGAARFQEMVRLAKRTDPSVELIDLDRAYAIVDLYRSVHWKVVELWKRCNDMILPDIANGCSMINVDVNGWFITQWDGFGRPGEPGVMYNELKHDGKDWTYTMGKSRVFLHGAKVVENLSQHAAMQIVMWQTARINQRYPVKLSVHDEAVCVVPTEELAEARAYMEECLAMTPKWCRSIPVACETGTGPSYGDAK</sequence>
<dbReference type="Gene3D" id="3.30.420.10">
    <property type="entry name" value="Ribonuclease H-like superfamily/Ribonuclease H"/>
    <property type="match status" value="1"/>
</dbReference>
<dbReference type="Gene3D" id="3.30.70.370">
    <property type="match status" value="1"/>
</dbReference>
<protein>
    <submittedName>
        <fullName evidence="4">DNA-directed DNA polymerase, family A, palm domain containing protein</fullName>
    </submittedName>
</protein>
<dbReference type="InterPro" id="IPR002298">
    <property type="entry name" value="DNA_polymerase_A"/>
</dbReference>
<dbReference type="InterPro" id="IPR001098">
    <property type="entry name" value="DNA-dir_DNA_pol_A_palm_dom"/>
</dbReference>
<dbReference type="Gene3D" id="1.10.150.20">
    <property type="entry name" value="5' to 3' exonuclease, C-terminal subdomain"/>
    <property type="match status" value="1"/>
</dbReference>
<reference evidence="4" key="1">
    <citation type="submission" date="2020-05" db="EMBL/GenBank/DDBJ databases">
        <authorList>
            <person name="Chiriac C."/>
            <person name="Salcher M."/>
            <person name="Ghai R."/>
            <person name="Kavagutti S V."/>
        </authorList>
    </citation>
    <scope>NUCLEOTIDE SEQUENCE</scope>
</reference>
<dbReference type="SMART" id="SM00482">
    <property type="entry name" value="POLAc"/>
    <property type="match status" value="1"/>
</dbReference>
<dbReference type="PRINTS" id="PR00868">
    <property type="entry name" value="DNAPOLI"/>
</dbReference>
<proteinExistence type="predicted"/>
<dbReference type="SUPFAM" id="SSF56672">
    <property type="entry name" value="DNA/RNA polymerases"/>
    <property type="match status" value="1"/>
</dbReference>
<dbReference type="EMBL" id="LR798281">
    <property type="protein sequence ID" value="CAB5220173.1"/>
    <property type="molecule type" value="Genomic_DNA"/>
</dbReference>
<keyword evidence="4" id="KW-0239">DNA-directed DNA polymerase</keyword>
<keyword evidence="4" id="KW-0548">Nucleotidyltransferase</keyword>
<accession>A0A6J7WYS5</accession>
<dbReference type="GO" id="GO:0006302">
    <property type="term" value="P:double-strand break repair"/>
    <property type="evidence" value="ECO:0007669"/>
    <property type="project" value="TreeGrafter"/>
</dbReference>
<dbReference type="GO" id="GO:0006261">
    <property type="term" value="P:DNA-templated DNA replication"/>
    <property type="evidence" value="ECO:0007669"/>
    <property type="project" value="InterPro"/>
</dbReference>
<dbReference type="PANTHER" id="PTHR10133">
    <property type="entry name" value="DNA POLYMERASE I"/>
    <property type="match status" value="1"/>
</dbReference>
<evidence type="ECO:0000256" key="2">
    <source>
        <dbReference type="ARBA" id="ARBA00023109"/>
    </source>
</evidence>
<keyword evidence="1" id="KW-0235">DNA replication</keyword>
<dbReference type="GO" id="GO:0039693">
    <property type="term" value="P:viral DNA genome replication"/>
    <property type="evidence" value="ECO:0007669"/>
    <property type="project" value="UniProtKB-KW"/>
</dbReference>
<dbReference type="InterPro" id="IPR043502">
    <property type="entry name" value="DNA/RNA_pol_sf"/>
</dbReference>
<dbReference type="GO" id="GO:0003887">
    <property type="term" value="F:DNA-directed DNA polymerase activity"/>
    <property type="evidence" value="ECO:0007669"/>
    <property type="project" value="UniProtKB-KW"/>
</dbReference>
<dbReference type="SUPFAM" id="SSF53098">
    <property type="entry name" value="Ribonuclease H-like"/>
    <property type="match status" value="1"/>
</dbReference>
<gene>
    <name evidence="4" type="ORF">UFOVP232_72</name>
</gene>
<dbReference type="Pfam" id="PF00476">
    <property type="entry name" value="DNA_pol_A"/>
    <property type="match status" value="1"/>
</dbReference>
<dbReference type="PANTHER" id="PTHR10133:SF27">
    <property type="entry name" value="DNA POLYMERASE NU"/>
    <property type="match status" value="1"/>
</dbReference>
<organism evidence="4">
    <name type="scientific">uncultured Caudovirales phage</name>
    <dbReference type="NCBI Taxonomy" id="2100421"/>
    <lineage>
        <taxon>Viruses</taxon>
        <taxon>Duplodnaviria</taxon>
        <taxon>Heunggongvirae</taxon>
        <taxon>Uroviricota</taxon>
        <taxon>Caudoviricetes</taxon>
        <taxon>Peduoviridae</taxon>
        <taxon>Maltschvirus</taxon>
        <taxon>Maltschvirus maltsch</taxon>
    </lineage>
</organism>
<evidence type="ECO:0000313" key="4">
    <source>
        <dbReference type="EMBL" id="CAB5220173.1"/>
    </source>
</evidence>
<feature type="domain" description="DNA-directed DNA polymerase family A palm" evidence="3">
    <location>
        <begin position="335"/>
        <end position="573"/>
    </location>
</feature>
<name>A0A6J7WYS5_9CAUD</name>